<reference evidence="1 2" key="2">
    <citation type="submission" date="2018-03" db="EMBL/GenBank/DDBJ databases">
        <title>The ancient ancestry and fast evolution of plastids.</title>
        <authorList>
            <person name="Moore K.R."/>
            <person name="Magnabosco C."/>
            <person name="Momper L."/>
            <person name="Gold D.A."/>
            <person name="Bosak T."/>
            <person name="Fournier G.P."/>
        </authorList>
    </citation>
    <scope>NUCLEOTIDE SEQUENCE [LARGE SCALE GENOMIC DNA]</scope>
    <source>
        <strain evidence="1 2">ULC18</strain>
    </source>
</reference>
<keyword evidence="2" id="KW-1185">Reference proteome</keyword>
<dbReference type="Proteomes" id="UP000239576">
    <property type="component" value="Unassembled WGS sequence"/>
</dbReference>
<organism evidence="1 2">
    <name type="scientific">Stenomitos frigidus ULC18</name>
    <dbReference type="NCBI Taxonomy" id="2107698"/>
    <lineage>
        <taxon>Bacteria</taxon>
        <taxon>Bacillati</taxon>
        <taxon>Cyanobacteriota</taxon>
        <taxon>Cyanophyceae</taxon>
        <taxon>Leptolyngbyales</taxon>
        <taxon>Leptolyngbyaceae</taxon>
        <taxon>Stenomitos</taxon>
    </lineage>
</organism>
<sequence>MIQCMFPAIIPARLVSEFKFWDGDNVHQGMRYGTNLYRCVASFPLSQQQQAYSLGTNLCEQNQQAALTKSKAGYTVWLSLRSAEMAHDYLSLETLVPVEAI</sequence>
<comment type="caution">
    <text evidence="1">The sequence shown here is derived from an EMBL/GenBank/DDBJ whole genome shotgun (WGS) entry which is preliminary data.</text>
</comment>
<dbReference type="EMBL" id="PVWK01000140">
    <property type="protein sequence ID" value="PSB24791.1"/>
    <property type="molecule type" value="Genomic_DNA"/>
</dbReference>
<accession>A0A2T1DWG9</accession>
<gene>
    <name evidence="1" type="ORF">C7B82_25625</name>
</gene>
<dbReference type="RefSeq" id="WP_181357683.1">
    <property type="nucleotide sequence ID" value="NZ_CAWNSW010000111.1"/>
</dbReference>
<proteinExistence type="predicted"/>
<evidence type="ECO:0000313" key="2">
    <source>
        <dbReference type="Proteomes" id="UP000239576"/>
    </source>
</evidence>
<protein>
    <submittedName>
        <fullName evidence="1">Uncharacterized protein</fullName>
    </submittedName>
</protein>
<dbReference type="AlphaFoldDB" id="A0A2T1DWG9"/>
<reference evidence="2" key="1">
    <citation type="submission" date="2018-02" db="EMBL/GenBank/DDBJ databases">
        <authorList>
            <person name="Moore K."/>
            <person name="Momper L."/>
        </authorList>
    </citation>
    <scope>NUCLEOTIDE SEQUENCE [LARGE SCALE GENOMIC DNA]</scope>
    <source>
        <strain evidence="2">ULC18</strain>
    </source>
</reference>
<name>A0A2T1DWG9_9CYAN</name>
<evidence type="ECO:0000313" key="1">
    <source>
        <dbReference type="EMBL" id="PSB24791.1"/>
    </source>
</evidence>